<keyword evidence="2" id="KW-0812">Transmembrane</keyword>
<feature type="transmembrane region" description="Helical" evidence="2">
    <location>
        <begin position="21"/>
        <end position="47"/>
    </location>
</feature>
<keyword evidence="2" id="KW-0472">Membrane</keyword>
<dbReference type="PANTHER" id="PTHR30576:SF0">
    <property type="entry name" value="UNDECAPRENYL-PHOSPHATE N-ACETYLGALACTOSAMINYL 1-PHOSPHATE TRANSFERASE-RELATED"/>
    <property type="match status" value="1"/>
</dbReference>
<name>A0A852W4N1_PSEA5</name>
<evidence type="ECO:0000313" key="5">
    <source>
        <dbReference type="Proteomes" id="UP000549695"/>
    </source>
</evidence>
<dbReference type="GO" id="GO:0016780">
    <property type="term" value="F:phosphotransferase activity, for other substituted phosphate groups"/>
    <property type="evidence" value="ECO:0007669"/>
    <property type="project" value="TreeGrafter"/>
</dbReference>
<protein>
    <submittedName>
        <fullName evidence="4">Lipopolysaccharide/colanic/teichoic acid biosynthesis glycosyltransferase</fullName>
    </submittedName>
</protein>
<reference evidence="4 5" key="1">
    <citation type="submission" date="2020-07" db="EMBL/GenBank/DDBJ databases">
        <title>Sequencing the genomes of 1000 actinobacteria strains.</title>
        <authorList>
            <person name="Klenk H.-P."/>
        </authorList>
    </citation>
    <scope>NUCLEOTIDE SEQUENCE [LARGE SCALE GENOMIC DNA]</scope>
    <source>
        <strain evidence="4 5">DSM 44749</strain>
    </source>
</reference>
<comment type="caution">
    <text evidence="4">The sequence shown here is derived from an EMBL/GenBank/DDBJ whole genome shotgun (WGS) entry which is preliminary data.</text>
</comment>
<dbReference type="InterPro" id="IPR003362">
    <property type="entry name" value="Bact_transf"/>
</dbReference>
<dbReference type="EMBL" id="JACCCZ010000001">
    <property type="protein sequence ID" value="NYG04017.1"/>
    <property type="molecule type" value="Genomic_DNA"/>
</dbReference>
<feature type="transmembrane region" description="Helical" evidence="2">
    <location>
        <begin position="89"/>
        <end position="111"/>
    </location>
</feature>
<evidence type="ECO:0000259" key="3">
    <source>
        <dbReference type="Pfam" id="PF02397"/>
    </source>
</evidence>
<keyword evidence="5" id="KW-1185">Reference proteome</keyword>
<dbReference type="PANTHER" id="PTHR30576">
    <property type="entry name" value="COLANIC BIOSYNTHESIS UDP-GLUCOSE LIPID CARRIER TRANSFERASE"/>
    <property type="match status" value="1"/>
</dbReference>
<feature type="domain" description="Bacterial sugar transferase" evidence="3">
    <location>
        <begin position="285"/>
        <end position="476"/>
    </location>
</feature>
<dbReference type="GeneID" id="98055571"/>
<sequence length="479" mass="50859">MSNALLNRSFAHVRPDPIGHRGYIAAAVAGDAFGWVVALVVAVLLRYELDLAEIDVSGLLWTAAAAAVAQMLVGWLGRSYTSGRAASATDLGGLTLSVFLVGLTTFVLVTLQDPPPVPRSTPLLAIPIAALLLVGVRAGLRARIERPDPTDPRRTRRAVMVGTGEDADHLVRSMLRDPSWGLLPVATVGSDGARRRIAGLGTARSGERPAALAERFGADLLVIATSDGAAAGTVSAEAAAAGIPTLVVPPLAELVRSLAPADLPGPTPAAPSRGGTRGRARTAGKRALDVVLCLAGLPLVLPVLLTVGLVLLLSGGEVLYRAPRVGLHGRRFTMFKFATMRPGDSGPRVTREGDPRITPIGRVLRATKLNELPQIVNVLRGDMSVVGPRPEDPRYARAYTPEQRAVWSVRPGMTSVAYLDFGDEQVFIERARPDDVESFYLGELLPAKLEIELGYVRSWTVGSDMVIIARTLGRLLARR</sequence>
<proteinExistence type="inferred from homology"/>
<feature type="transmembrane region" description="Helical" evidence="2">
    <location>
        <begin position="287"/>
        <end position="313"/>
    </location>
</feature>
<feature type="transmembrane region" description="Helical" evidence="2">
    <location>
        <begin position="59"/>
        <end position="77"/>
    </location>
</feature>
<evidence type="ECO:0000313" key="4">
    <source>
        <dbReference type="EMBL" id="NYG04017.1"/>
    </source>
</evidence>
<dbReference type="Proteomes" id="UP000549695">
    <property type="component" value="Unassembled WGS sequence"/>
</dbReference>
<organism evidence="4 5">
    <name type="scientific">Pseudonocardia alni</name>
    <name type="common">Amycolata alni</name>
    <dbReference type="NCBI Taxonomy" id="33907"/>
    <lineage>
        <taxon>Bacteria</taxon>
        <taxon>Bacillati</taxon>
        <taxon>Actinomycetota</taxon>
        <taxon>Actinomycetes</taxon>
        <taxon>Pseudonocardiales</taxon>
        <taxon>Pseudonocardiaceae</taxon>
        <taxon>Pseudonocardia</taxon>
    </lineage>
</organism>
<accession>A0A852W4N1</accession>
<dbReference type="Pfam" id="PF02397">
    <property type="entry name" value="Bac_transf"/>
    <property type="match status" value="1"/>
</dbReference>
<gene>
    <name evidence="4" type="ORF">HDA37_004302</name>
</gene>
<dbReference type="RefSeq" id="WP_281370860.1">
    <property type="nucleotide sequence ID" value="NZ_BAAAJZ010000003.1"/>
</dbReference>
<comment type="similarity">
    <text evidence="1">Belongs to the bacterial sugar transferase family.</text>
</comment>
<dbReference type="AlphaFoldDB" id="A0A852W4N1"/>
<evidence type="ECO:0000256" key="2">
    <source>
        <dbReference type="SAM" id="Phobius"/>
    </source>
</evidence>
<evidence type="ECO:0000256" key="1">
    <source>
        <dbReference type="ARBA" id="ARBA00006464"/>
    </source>
</evidence>
<feature type="transmembrane region" description="Helical" evidence="2">
    <location>
        <begin position="123"/>
        <end position="140"/>
    </location>
</feature>
<keyword evidence="2" id="KW-1133">Transmembrane helix</keyword>